<evidence type="ECO:0000313" key="1">
    <source>
        <dbReference type="EMBL" id="GMN38605.1"/>
    </source>
</evidence>
<protein>
    <submittedName>
        <fullName evidence="1">Uncharacterized protein</fullName>
    </submittedName>
</protein>
<comment type="caution">
    <text evidence="1">The sequence shown here is derived from an EMBL/GenBank/DDBJ whole genome shotgun (WGS) entry which is preliminary data.</text>
</comment>
<dbReference type="EMBL" id="BTGU01000008">
    <property type="protein sequence ID" value="GMN38605.1"/>
    <property type="molecule type" value="Genomic_DNA"/>
</dbReference>
<reference evidence="1" key="1">
    <citation type="submission" date="2023-07" db="EMBL/GenBank/DDBJ databases">
        <title>draft genome sequence of fig (Ficus carica).</title>
        <authorList>
            <person name="Takahashi T."/>
            <person name="Nishimura K."/>
        </authorList>
    </citation>
    <scope>NUCLEOTIDE SEQUENCE</scope>
</reference>
<evidence type="ECO:0000313" key="2">
    <source>
        <dbReference type="Proteomes" id="UP001187192"/>
    </source>
</evidence>
<keyword evidence="2" id="KW-1185">Reference proteome</keyword>
<gene>
    <name evidence="1" type="ORF">TIFTF001_007837</name>
</gene>
<dbReference type="AlphaFoldDB" id="A0AA88D011"/>
<accession>A0AA88D011</accession>
<sequence length="157" mass="17425">MASYNLAVILQNTQNDAEFLLVKQKRPPNFGDEEYDSFVDSDLWDLPSTRLNPLEGESEPPVSIDDAESCSEKIELSKFDINSALKQVSEEVFSGEAELGNWRFWKFIEEAEFGPGPPVQTLFILGNLVFGDPNLQGLLGAISGLEPPMAVWAFPSQ</sequence>
<dbReference type="Proteomes" id="UP001187192">
    <property type="component" value="Unassembled WGS sequence"/>
</dbReference>
<proteinExistence type="predicted"/>
<organism evidence="1 2">
    <name type="scientific">Ficus carica</name>
    <name type="common">Common fig</name>
    <dbReference type="NCBI Taxonomy" id="3494"/>
    <lineage>
        <taxon>Eukaryota</taxon>
        <taxon>Viridiplantae</taxon>
        <taxon>Streptophyta</taxon>
        <taxon>Embryophyta</taxon>
        <taxon>Tracheophyta</taxon>
        <taxon>Spermatophyta</taxon>
        <taxon>Magnoliopsida</taxon>
        <taxon>eudicotyledons</taxon>
        <taxon>Gunneridae</taxon>
        <taxon>Pentapetalae</taxon>
        <taxon>rosids</taxon>
        <taxon>fabids</taxon>
        <taxon>Rosales</taxon>
        <taxon>Moraceae</taxon>
        <taxon>Ficeae</taxon>
        <taxon>Ficus</taxon>
    </lineage>
</organism>
<name>A0AA88D011_FICCA</name>